<feature type="compositionally biased region" description="Basic and acidic residues" evidence="1">
    <location>
        <begin position="178"/>
        <end position="196"/>
    </location>
</feature>
<keyword evidence="3" id="KW-1185">Reference proteome</keyword>
<feature type="region of interest" description="Disordered" evidence="1">
    <location>
        <begin position="51"/>
        <end position="124"/>
    </location>
</feature>
<proteinExistence type="predicted"/>
<dbReference type="STRING" id="1432307.W9C8D1"/>
<dbReference type="EMBL" id="AYSA01000424">
    <property type="protein sequence ID" value="ESZ92116.1"/>
    <property type="molecule type" value="Genomic_DNA"/>
</dbReference>
<accession>W9C8D1</accession>
<evidence type="ECO:0000256" key="1">
    <source>
        <dbReference type="SAM" id="MobiDB-lite"/>
    </source>
</evidence>
<evidence type="ECO:0000313" key="3">
    <source>
        <dbReference type="Proteomes" id="UP000019487"/>
    </source>
</evidence>
<dbReference type="HOGENOM" id="CLU_1086487_0_0_1"/>
<name>W9C8D1_SCLBF</name>
<feature type="region of interest" description="Disordered" evidence="1">
    <location>
        <begin position="176"/>
        <end position="196"/>
    </location>
</feature>
<evidence type="ECO:0008006" key="4">
    <source>
        <dbReference type="Google" id="ProtNLM"/>
    </source>
</evidence>
<sequence length="256" mass="26536">MTSPPAPIINTYHCAFCTNLVLATTWNVGELPVRGNGVRGRGDGSLILWVGSGDGGDGEGEGEGKRSEMGDGEGEGVGEGNEGEGNGKVDVMDMDISGGQNGNGNGKAPLEETPSQPHSQSQSAKSYTSILSLIQSKRQIIVRREDVFGFEKRRLWRCGRCGVVVGYEVLGGEGGGEGGEREGMARGGRELGEGEGMGEGKGKILYLLRGGLMGTEVMAGGKKIGEGELELEMGVRMGMERDAEGLVGGGGVAVWG</sequence>
<reference evidence="2 3" key="1">
    <citation type="journal article" date="2014" name="Genome Announc.">
        <title>Draft genome sequence of Sclerotinia borealis, a psychrophilic plant pathogenic fungus.</title>
        <authorList>
            <person name="Mardanov A.V."/>
            <person name="Beletsky A.V."/>
            <person name="Kadnikov V.V."/>
            <person name="Ignatov A.N."/>
            <person name="Ravin N.V."/>
        </authorList>
    </citation>
    <scope>NUCLEOTIDE SEQUENCE [LARGE SCALE GENOMIC DNA]</scope>
    <source>
        <strain evidence="3">F-4157</strain>
    </source>
</reference>
<gene>
    <name evidence="2" type="ORF">SBOR_7495</name>
</gene>
<protein>
    <recommendedName>
        <fullName evidence="4">Yippee domain-containing protein</fullName>
    </recommendedName>
</protein>
<organism evidence="2 3">
    <name type="scientific">Sclerotinia borealis (strain F-4128)</name>
    <dbReference type="NCBI Taxonomy" id="1432307"/>
    <lineage>
        <taxon>Eukaryota</taxon>
        <taxon>Fungi</taxon>
        <taxon>Dikarya</taxon>
        <taxon>Ascomycota</taxon>
        <taxon>Pezizomycotina</taxon>
        <taxon>Leotiomycetes</taxon>
        <taxon>Helotiales</taxon>
        <taxon>Sclerotiniaceae</taxon>
        <taxon>Sclerotinia</taxon>
    </lineage>
</organism>
<comment type="caution">
    <text evidence="2">The sequence shown here is derived from an EMBL/GenBank/DDBJ whole genome shotgun (WGS) entry which is preliminary data.</text>
</comment>
<feature type="compositionally biased region" description="Polar residues" evidence="1">
    <location>
        <begin position="113"/>
        <end position="124"/>
    </location>
</feature>
<evidence type="ECO:0000313" key="2">
    <source>
        <dbReference type="EMBL" id="ESZ92116.1"/>
    </source>
</evidence>
<dbReference type="OrthoDB" id="418131at2759"/>
<dbReference type="AlphaFoldDB" id="W9C8D1"/>
<dbReference type="Proteomes" id="UP000019487">
    <property type="component" value="Unassembled WGS sequence"/>
</dbReference>